<feature type="domain" description="DAGKc" evidence="1">
    <location>
        <begin position="2"/>
        <end position="130"/>
    </location>
</feature>
<accession>A0A831THX1</accession>
<sequence>MSERSPAVMIVNPRAGRLRAGSVDRLVAILRERYSLVVLECGDLRELARTAREATGRADTVIAVGGDGTVSRVATGILGTEARLAVLPGGSTNHIARLLGMPTSLVAAARALAGPTRLRRLDVGCAGQQALLFLGGVGVDALIVRDAPARVKRFLAWVGYIPPGLRHLQDGPWHVQVSVDGSVVEVTARTVLVANGSFLVHPWFRVGRDISPDDGLLDVCIYSPARFVDWVTIGLWMLAGQVHRSRHVRQLRGRSVAIRTSPPAPVEIDGDYLGEGDLSITMCPAALTVVVPAGARGVGED</sequence>
<comment type="caution">
    <text evidence="2">The sequence shown here is derived from an EMBL/GenBank/DDBJ whole genome shotgun (WGS) entry which is preliminary data.</text>
</comment>
<gene>
    <name evidence="2" type="ORF">ENP34_14030</name>
</gene>
<dbReference type="Pfam" id="PF19279">
    <property type="entry name" value="YegS_C"/>
    <property type="match status" value="1"/>
</dbReference>
<dbReference type="InterPro" id="IPR016064">
    <property type="entry name" value="NAD/diacylglycerol_kinase_sf"/>
</dbReference>
<dbReference type="InterPro" id="IPR045540">
    <property type="entry name" value="YegS/DAGK_C"/>
</dbReference>
<dbReference type="PROSITE" id="PS50146">
    <property type="entry name" value="DAGK"/>
    <property type="match status" value="1"/>
</dbReference>
<dbReference type="GO" id="GO:0008929">
    <property type="term" value="F:methylglyoxal synthase activity"/>
    <property type="evidence" value="ECO:0007669"/>
    <property type="project" value="InterPro"/>
</dbReference>
<dbReference type="PANTHER" id="PTHR30492">
    <property type="entry name" value="METHYLGLYOXAL SYNTHASE"/>
    <property type="match status" value="1"/>
</dbReference>
<proteinExistence type="predicted"/>
<dbReference type="InterPro" id="IPR017438">
    <property type="entry name" value="ATP-NAD_kinase_N"/>
</dbReference>
<dbReference type="GO" id="GO:0016301">
    <property type="term" value="F:kinase activity"/>
    <property type="evidence" value="ECO:0007669"/>
    <property type="project" value="InterPro"/>
</dbReference>
<dbReference type="SUPFAM" id="SSF111331">
    <property type="entry name" value="NAD kinase/diacylglycerol kinase-like"/>
    <property type="match status" value="1"/>
</dbReference>
<dbReference type="AlphaFoldDB" id="A0A831THX1"/>
<dbReference type="InterPro" id="IPR001206">
    <property type="entry name" value="Diacylglycerol_kinase_cat_dom"/>
</dbReference>
<dbReference type="InterPro" id="IPR004363">
    <property type="entry name" value="Methylgl_synth"/>
</dbReference>
<organism evidence="2">
    <name type="scientific">Thermorudis peleae</name>
    <dbReference type="NCBI Taxonomy" id="1382356"/>
    <lineage>
        <taxon>Bacteria</taxon>
        <taxon>Pseudomonadati</taxon>
        <taxon>Thermomicrobiota</taxon>
        <taxon>Thermomicrobia</taxon>
        <taxon>Thermomicrobia incertae sedis</taxon>
        <taxon>Thermorudis</taxon>
    </lineage>
</organism>
<dbReference type="GO" id="GO:0019242">
    <property type="term" value="P:methylglyoxal biosynthetic process"/>
    <property type="evidence" value="ECO:0007669"/>
    <property type="project" value="InterPro"/>
</dbReference>
<reference evidence="2" key="1">
    <citation type="journal article" date="2020" name="mSystems">
        <title>Genome- and Community-Level Interaction Insights into Carbon Utilization and Element Cycling Functions of Hydrothermarchaeota in Hydrothermal Sediment.</title>
        <authorList>
            <person name="Zhou Z."/>
            <person name="Liu Y."/>
            <person name="Xu W."/>
            <person name="Pan J."/>
            <person name="Luo Z.H."/>
            <person name="Li M."/>
        </authorList>
    </citation>
    <scope>NUCLEOTIDE SEQUENCE [LARGE SCALE GENOMIC DNA]</scope>
    <source>
        <strain evidence="2">SpSt-210</strain>
    </source>
</reference>
<dbReference type="Gene3D" id="2.60.200.40">
    <property type="match status" value="1"/>
</dbReference>
<dbReference type="Pfam" id="PF00781">
    <property type="entry name" value="DAGK_cat"/>
    <property type="match status" value="1"/>
</dbReference>
<dbReference type="PANTHER" id="PTHR30492:SF0">
    <property type="entry name" value="METHYLGLYOXAL SYNTHASE"/>
    <property type="match status" value="1"/>
</dbReference>
<dbReference type="GO" id="GO:0005829">
    <property type="term" value="C:cytosol"/>
    <property type="evidence" value="ECO:0007669"/>
    <property type="project" value="TreeGrafter"/>
</dbReference>
<dbReference type="SMART" id="SM00046">
    <property type="entry name" value="DAGKc"/>
    <property type="match status" value="1"/>
</dbReference>
<evidence type="ECO:0000259" key="1">
    <source>
        <dbReference type="PROSITE" id="PS50146"/>
    </source>
</evidence>
<evidence type="ECO:0000313" key="2">
    <source>
        <dbReference type="EMBL" id="HEG92536.1"/>
    </source>
</evidence>
<protein>
    <recommendedName>
        <fullName evidence="1">DAGKc domain-containing protein</fullName>
    </recommendedName>
</protein>
<dbReference type="EMBL" id="DSIY01000324">
    <property type="protein sequence ID" value="HEG92536.1"/>
    <property type="molecule type" value="Genomic_DNA"/>
</dbReference>
<dbReference type="Gene3D" id="3.40.50.10330">
    <property type="entry name" value="Probable inorganic polyphosphate/atp-NAD kinase, domain 1"/>
    <property type="match status" value="1"/>
</dbReference>
<name>A0A831THX1_9BACT</name>